<dbReference type="Proteomes" id="UP000467841">
    <property type="component" value="Unassembled WGS sequence"/>
</dbReference>
<organism evidence="1 2">
    <name type="scientific">Microthlaspi erraticum</name>
    <dbReference type="NCBI Taxonomy" id="1685480"/>
    <lineage>
        <taxon>Eukaryota</taxon>
        <taxon>Viridiplantae</taxon>
        <taxon>Streptophyta</taxon>
        <taxon>Embryophyta</taxon>
        <taxon>Tracheophyta</taxon>
        <taxon>Spermatophyta</taxon>
        <taxon>Magnoliopsida</taxon>
        <taxon>eudicotyledons</taxon>
        <taxon>Gunneridae</taxon>
        <taxon>Pentapetalae</taxon>
        <taxon>rosids</taxon>
        <taxon>malvids</taxon>
        <taxon>Brassicales</taxon>
        <taxon>Brassicaceae</taxon>
        <taxon>Coluteocarpeae</taxon>
        <taxon>Microthlaspi</taxon>
    </lineage>
</organism>
<dbReference type="EMBL" id="CACVBM020001157">
    <property type="protein sequence ID" value="CAA7035374.1"/>
    <property type="molecule type" value="Genomic_DNA"/>
</dbReference>
<evidence type="ECO:0000313" key="1">
    <source>
        <dbReference type="EMBL" id="CAA7035374.1"/>
    </source>
</evidence>
<proteinExistence type="predicted"/>
<comment type="caution">
    <text evidence="1">The sequence shown here is derived from an EMBL/GenBank/DDBJ whole genome shotgun (WGS) entry which is preliminary data.</text>
</comment>
<reference evidence="1" key="1">
    <citation type="submission" date="2020-01" db="EMBL/GenBank/DDBJ databases">
        <authorList>
            <person name="Mishra B."/>
        </authorList>
    </citation>
    <scope>NUCLEOTIDE SEQUENCE [LARGE SCALE GENOMIC DNA]</scope>
</reference>
<sequence length="116" mass="13149">MLKPSLSLGSSFNLATLDSASNSILAAPNVWFNINYWIPAGVPHPHLSYDLSVLAQEEKGIWHELMVSEFGEKRRHGSLSVNLDLTNPKEVKILKEELLMWSTEEMKDLEILFKVL</sequence>
<gene>
    <name evidence="1" type="ORF">MERR_LOCUS22609</name>
</gene>
<accession>A0A6D2IXN4</accession>
<keyword evidence="2" id="KW-1185">Reference proteome</keyword>
<evidence type="ECO:0000313" key="2">
    <source>
        <dbReference type="Proteomes" id="UP000467841"/>
    </source>
</evidence>
<protein>
    <submittedName>
        <fullName evidence="1">Uncharacterized protein</fullName>
    </submittedName>
</protein>
<name>A0A6D2IXN4_9BRAS</name>
<dbReference type="AlphaFoldDB" id="A0A6D2IXN4"/>